<dbReference type="EMBL" id="CP003389">
    <property type="protein sequence ID" value="AFE03352.1"/>
    <property type="molecule type" value="Genomic_DNA"/>
</dbReference>
<sequence length="253" mass="27810">MNPPNPSLLLLVHAPELNGDSRRARAVIYALEHALPGLHLDWTLSEAGEIQPLSKRDAWLDQAVEEDGELPALCNGDESHLVTLSGWDRAGHLSPGSEPLFEIHAELPLDARGIAMAARVLEAVGDSAQGWWGRMLTPSTVVELPRQTRRRWQDAPEPPRGLPVLEPLEMTPTPVVPHHLGWVNYWSAATVQRLGFPDPKRDAELMTRSRSTAFGGWVVKLTDTPLDLDDPTHLDALLRAYARFPGIGGRAAP</sequence>
<dbReference type="Pfam" id="PF19378">
    <property type="entry name" value="DUF5953"/>
    <property type="match status" value="1"/>
</dbReference>
<dbReference type="RefSeq" id="WP_014393077.1">
    <property type="nucleotide sequence ID" value="NC_017030.1"/>
</dbReference>
<dbReference type="AlphaFoldDB" id="H8MWL4"/>
<keyword evidence="2" id="KW-1185">Reference proteome</keyword>
<dbReference type="HOGENOM" id="CLU_1105683_0_0_7"/>
<reference evidence="1 2" key="1">
    <citation type="journal article" date="2012" name="J. Bacteriol.">
        <title>Complete Genome Sequence of the Fruiting Myxobacterium Corallococcus coralloides DSM 2259.</title>
        <authorList>
            <person name="Huntley S."/>
            <person name="Zhang Y."/>
            <person name="Treuner-Lange A."/>
            <person name="Kneip S."/>
            <person name="Sensen C.W."/>
            <person name="Sogaard-Andersen L."/>
        </authorList>
    </citation>
    <scope>NUCLEOTIDE SEQUENCE [LARGE SCALE GENOMIC DNA]</scope>
    <source>
        <strain evidence="2">ATCC 25202 / DSM 2259 / NBRC 100086 / M2</strain>
    </source>
</reference>
<organism evidence="1 2">
    <name type="scientific">Corallococcus coralloides (strain ATCC 25202 / DSM 2259 / NBRC 100086 / M2)</name>
    <name type="common">Myxococcus coralloides</name>
    <dbReference type="NCBI Taxonomy" id="1144275"/>
    <lineage>
        <taxon>Bacteria</taxon>
        <taxon>Pseudomonadati</taxon>
        <taxon>Myxococcota</taxon>
        <taxon>Myxococcia</taxon>
        <taxon>Myxococcales</taxon>
        <taxon>Cystobacterineae</taxon>
        <taxon>Myxococcaceae</taxon>
        <taxon>Corallococcus</taxon>
    </lineage>
</organism>
<evidence type="ECO:0000313" key="1">
    <source>
        <dbReference type="EMBL" id="AFE03352.1"/>
    </source>
</evidence>
<name>H8MWL4_CORCM</name>
<proteinExistence type="predicted"/>
<dbReference type="InParanoid" id="H8MWL4"/>
<dbReference type="STRING" id="1144275.COCOR_00224"/>
<accession>H8MWL4</accession>
<gene>
    <name evidence="1" type="ordered locus">COCOR_00224</name>
</gene>
<dbReference type="OrthoDB" id="9553371at2"/>
<reference evidence="2" key="2">
    <citation type="submission" date="2012-03" db="EMBL/GenBank/DDBJ databases">
        <title>Genome sequence of the fruiting myxobacterium Corallococcus coralloides DSM 2259.</title>
        <authorList>
            <person name="Huntley S."/>
            <person name="Zhang Y."/>
            <person name="Treuner-Lange A."/>
            <person name="Sensen C.W."/>
            <person name="Sogaard-Andersen L."/>
        </authorList>
    </citation>
    <scope>NUCLEOTIDE SEQUENCE [LARGE SCALE GENOMIC DNA]</scope>
    <source>
        <strain evidence="2">ATCC 25202 / DSM 2259 / NBRC 100086 / M2</strain>
    </source>
</reference>
<protein>
    <submittedName>
        <fullName evidence="1">Uncharacterized protein</fullName>
    </submittedName>
</protein>
<dbReference type="Proteomes" id="UP000007587">
    <property type="component" value="Chromosome"/>
</dbReference>
<evidence type="ECO:0000313" key="2">
    <source>
        <dbReference type="Proteomes" id="UP000007587"/>
    </source>
</evidence>
<dbReference type="KEGG" id="ccx:COCOR_00224"/>
<dbReference type="InterPro" id="IPR045997">
    <property type="entry name" value="DUF5953"/>
</dbReference>